<dbReference type="PATRIC" id="fig|665004.4.peg.4208"/>
<dbReference type="NCBIfam" id="TIGR01552">
    <property type="entry name" value="phd_fam"/>
    <property type="match status" value="1"/>
</dbReference>
<evidence type="ECO:0000256" key="2">
    <source>
        <dbReference type="RuleBase" id="RU362080"/>
    </source>
</evidence>
<sequence>MTTVTAADARDRLGTLAAQVRDTGRPITITADGRPDAALVTLDALTSVGLTLAGAWGVREARADWSTVRRLAATAGPQGIAHRDHLAAVLVDPRTADEIARGLPVLEFEVLSSDEEGRLYADGTPIPPGRYAAAGGVLIVNDPNQPEEF</sequence>
<evidence type="ECO:0000313" key="3">
    <source>
        <dbReference type="EMBL" id="KUP98390.1"/>
    </source>
</evidence>
<dbReference type="AlphaFoldDB" id="A0A147KM33"/>
<dbReference type="Proteomes" id="UP000074382">
    <property type="component" value="Unassembled WGS sequence"/>
</dbReference>
<proteinExistence type="inferred from homology"/>
<dbReference type="EMBL" id="LGEM01000010">
    <property type="protein sequence ID" value="KUP98390.1"/>
    <property type="molecule type" value="Genomic_DNA"/>
</dbReference>
<dbReference type="STRING" id="665004.AC529_01690"/>
<comment type="caution">
    <text evidence="3">The sequence shown here is derived from an EMBL/GenBank/DDBJ whole genome shotgun (WGS) entry which is preliminary data.</text>
</comment>
<evidence type="ECO:0000313" key="4">
    <source>
        <dbReference type="Proteomes" id="UP000074382"/>
    </source>
</evidence>
<accession>A0A147KM33</accession>
<comment type="function">
    <text evidence="2">Antitoxin component of a type II toxin-antitoxin (TA) system.</text>
</comment>
<gene>
    <name evidence="3" type="ORF">AC529_01690</name>
</gene>
<comment type="similarity">
    <text evidence="1 2">Belongs to the phD/YefM antitoxin family.</text>
</comment>
<keyword evidence="4" id="KW-1185">Reference proteome</keyword>
<dbReference type="Gene3D" id="3.40.1620.10">
    <property type="entry name" value="YefM-like domain"/>
    <property type="match status" value="2"/>
</dbReference>
<dbReference type="InterPro" id="IPR006442">
    <property type="entry name" value="Antitoxin_Phd/YefM"/>
</dbReference>
<protein>
    <recommendedName>
        <fullName evidence="2">Antitoxin</fullName>
    </recommendedName>
</protein>
<dbReference type="Pfam" id="PF02604">
    <property type="entry name" value="PhdYeFM_antitox"/>
    <property type="match status" value="1"/>
</dbReference>
<dbReference type="OrthoDB" id="3436964at2"/>
<dbReference type="SUPFAM" id="SSF143120">
    <property type="entry name" value="YefM-like"/>
    <property type="match status" value="1"/>
</dbReference>
<reference evidence="4" key="1">
    <citation type="journal article" date="2017" name="Acta Aliment.">
        <title>Plant polysaccharide degrading enzyme system of Thermpbifida cellulosilytica TB100 revealed by de novo genome project data.</title>
        <authorList>
            <person name="Toth A."/>
            <person name="Baka E."/>
            <person name="Luzics S."/>
            <person name="Bata-Vidacs I."/>
            <person name="Nagy I."/>
            <person name="Balint B."/>
            <person name="Herceg R."/>
            <person name="Olasz F."/>
            <person name="Wilk T."/>
            <person name="Nagy T."/>
            <person name="Kriszt B."/>
            <person name="Nagy I."/>
            <person name="Kukolya J."/>
        </authorList>
    </citation>
    <scope>NUCLEOTIDE SEQUENCE [LARGE SCALE GENOMIC DNA]</scope>
    <source>
        <strain evidence="4">TB100</strain>
    </source>
</reference>
<evidence type="ECO:0000256" key="1">
    <source>
        <dbReference type="ARBA" id="ARBA00009981"/>
    </source>
</evidence>
<dbReference type="RefSeq" id="WP_068758742.1">
    <property type="nucleotide sequence ID" value="NZ_KQ950191.1"/>
</dbReference>
<organism evidence="3 4">
    <name type="scientific">Thermobifida cellulosilytica TB100</name>
    <dbReference type="NCBI Taxonomy" id="665004"/>
    <lineage>
        <taxon>Bacteria</taxon>
        <taxon>Bacillati</taxon>
        <taxon>Actinomycetota</taxon>
        <taxon>Actinomycetes</taxon>
        <taxon>Streptosporangiales</taxon>
        <taxon>Nocardiopsidaceae</taxon>
        <taxon>Thermobifida</taxon>
    </lineage>
</organism>
<name>A0A147KM33_THECS</name>
<dbReference type="InterPro" id="IPR036165">
    <property type="entry name" value="YefM-like_sf"/>
</dbReference>